<proteinExistence type="predicted"/>
<dbReference type="SUPFAM" id="SSF100895">
    <property type="entry name" value="Kazal-type serine protease inhibitors"/>
    <property type="match status" value="1"/>
</dbReference>
<accession>A0ABN8SJR8</accession>
<evidence type="ECO:0000313" key="3">
    <source>
        <dbReference type="Proteomes" id="UP001159427"/>
    </source>
</evidence>
<evidence type="ECO:0000313" key="2">
    <source>
        <dbReference type="EMBL" id="CAH3191824.1"/>
    </source>
</evidence>
<name>A0ABN8SJR8_9CNID</name>
<dbReference type="InterPro" id="IPR036058">
    <property type="entry name" value="Kazal_dom_sf"/>
</dbReference>
<dbReference type="PROSITE" id="PS51465">
    <property type="entry name" value="KAZAL_2"/>
    <property type="match status" value="1"/>
</dbReference>
<evidence type="ECO:0000259" key="1">
    <source>
        <dbReference type="PROSITE" id="PS51465"/>
    </source>
</evidence>
<protein>
    <recommendedName>
        <fullName evidence="1">Kazal-like domain-containing protein</fullName>
    </recommendedName>
</protein>
<feature type="non-terminal residue" evidence="2">
    <location>
        <position position="1"/>
    </location>
</feature>
<keyword evidence="3" id="KW-1185">Reference proteome</keyword>
<dbReference type="CDD" id="cd00104">
    <property type="entry name" value="KAZAL_FS"/>
    <property type="match status" value="1"/>
</dbReference>
<reference evidence="2 3" key="1">
    <citation type="submission" date="2022-05" db="EMBL/GenBank/DDBJ databases">
        <authorList>
            <consortium name="Genoscope - CEA"/>
            <person name="William W."/>
        </authorList>
    </citation>
    <scope>NUCLEOTIDE SEQUENCE [LARGE SCALE GENOMIC DNA]</scope>
</reference>
<dbReference type="Gene3D" id="3.30.60.30">
    <property type="match status" value="1"/>
</dbReference>
<organism evidence="2 3">
    <name type="scientific">Porites evermanni</name>
    <dbReference type="NCBI Taxonomy" id="104178"/>
    <lineage>
        <taxon>Eukaryota</taxon>
        <taxon>Metazoa</taxon>
        <taxon>Cnidaria</taxon>
        <taxon>Anthozoa</taxon>
        <taxon>Hexacorallia</taxon>
        <taxon>Scleractinia</taxon>
        <taxon>Fungiina</taxon>
        <taxon>Poritidae</taxon>
        <taxon>Porites</taxon>
    </lineage>
</organism>
<dbReference type="InterPro" id="IPR002350">
    <property type="entry name" value="Kazal_dom"/>
</dbReference>
<feature type="domain" description="Kazal-like" evidence="1">
    <location>
        <begin position="28"/>
        <end position="80"/>
    </location>
</feature>
<dbReference type="Proteomes" id="UP001159427">
    <property type="component" value="Unassembled WGS sequence"/>
</dbReference>
<comment type="caution">
    <text evidence="2">The sequence shown here is derived from an EMBL/GenBank/DDBJ whole genome shotgun (WGS) entry which is preliminary data.</text>
</comment>
<feature type="non-terminal residue" evidence="2">
    <location>
        <position position="274"/>
    </location>
</feature>
<sequence length="274" mass="31140">NFFCFSDLDPCLNVNCPSSGVCKTCSAHEARYVCFDDCPTYQDPVCTANGTTYDNKCWHELSYCRGLDNNLVYHPGSCEVSFLFTSCALSNGLPVVRGRVDLHRISKWTDSTCQMIDFPPYRFYPNKNVHVQITGNHMKLNDTVSVHDAVTSWTESVNTKNLTARVIQTGRNSGERFNPFATVDWLAYQGAPPNGMTRRIKMQDWWSGTKFAQVAYPKNKFKETPVVLVTAEHLRTGKEYDASLIWTEDPNKDSFKVCLREMQNFDGKHEDIAV</sequence>
<gene>
    <name evidence="2" type="ORF">PEVE_00022741</name>
</gene>
<dbReference type="EMBL" id="CALNXI010003015">
    <property type="protein sequence ID" value="CAH3191824.1"/>
    <property type="molecule type" value="Genomic_DNA"/>
</dbReference>